<proteinExistence type="predicted"/>
<protein>
    <submittedName>
        <fullName evidence="2">Uncharacterized protein</fullName>
    </submittedName>
</protein>
<dbReference type="Pfam" id="PF13762">
    <property type="entry name" value="MNE1"/>
    <property type="match status" value="1"/>
</dbReference>
<dbReference type="InterPro" id="IPR011990">
    <property type="entry name" value="TPR-like_helical_dom_sf"/>
</dbReference>
<reference evidence="2" key="1">
    <citation type="submission" date="2014-08" db="EMBL/GenBank/DDBJ databases">
        <authorList>
            <person name="Sharma Rahul"/>
            <person name="Thines Marco"/>
        </authorList>
    </citation>
    <scope>NUCLEOTIDE SEQUENCE</scope>
</reference>
<dbReference type="AlphaFoldDB" id="A0A0F7SWS5"/>
<evidence type="ECO:0000256" key="1">
    <source>
        <dbReference type="SAM" id="MobiDB-lite"/>
    </source>
</evidence>
<feature type="compositionally biased region" description="Basic and acidic residues" evidence="1">
    <location>
        <begin position="618"/>
        <end position="654"/>
    </location>
</feature>
<feature type="region of interest" description="Disordered" evidence="1">
    <location>
        <begin position="587"/>
        <end position="654"/>
    </location>
</feature>
<dbReference type="EMBL" id="LN483166">
    <property type="protein sequence ID" value="CED84538.1"/>
    <property type="molecule type" value="Genomic_DNA"/>
</dbReference>
<dbReference type="GO" id="GO:0000372">
    <property type="term" value="P:Group I intron splicing"/>
    <property type="evidence" value="ECO:0007669"/>
    <property type="project" value="InterPro"/>
</dbReference>
<evidence type="ECO:0000313" key="2">
    <source>
        <dbReference type="EMBL" id="CED84538.1"/>
    </source>
</evidence>
<accession>A0A0F7SWS5</accession>
<name>A0A0F7SWS5_PHARH</name>
<dbReference type="InterPro" id="IPR025694">
    <property type="entry name" value="MNE1"/>
</dbReference>
<dbReference type="GO" id="GO:1990904">
    <property type="term" value="C:ribonucleoprotein complex"/>
    <property type="evidence" value="ECO:0007669"/>
    <property type="project" value="InterPro"/>
</dbReference>
<dbReference type="Gene3D" id="1.25.40.10">
    <property type="entry name" value="Tetratricopeptide repeat domain"/>
    <property type="match status" value="1"/>
</dbReference>
<feature type="compositionally biased region" description="Basic and acidic residues" evidence="1">
    <location>
        <begin position="587"/>
        <end position="602"/>
    </location>
</feature>
<sequence length="654" mass="74679">MIREVAINQKSPQEGLVEIIFTLQGFILRTINLSLDYLYLYTMRPSPTALAQRIAQPFSRSRSHLVPGSSSRSVRSLSIWLTKPNQLDRPLSHPVNQLFRRHNAQDVLGQAMDLFRSGDSNVIMINPYENKTYRDGRIKTLTVAEREIALADYQAGLNRGELPTAETVLPLIKAYCLNPEQDPDVPMAMDLYGDFLRAEEKRERSTQPSVVTERAKAPACDGPSVELYDALLLGISRSPTIKNHDFAWKLLQDMKIRNVHFDTPTTLAHIQTYMSFSRTHKYAFSVYDRFYKLHPPALGASEEAYLTIVQTFLFSQYEKSLTPSPRYLFEMIHDMRRQGIEASHPIVVTALSYYAKLAYSGGLSSQRENNEKIMKDIRYHVDMLIAWCRLDPFIPMDTLLVNSMMNATCRTGGLKETYSMWLEISETEDPNLAANNASVSIMFDSIGLHSTAFAAHHLFKWLRSGSFPLTLSNYHSYLTSLLRTGWPEQALDELTIEMKRNLGSPKAPSPTWETVRILMDWQDQFGDLTKSRIRAVIEKEFPEFWVRGPGGEEGQGLKDRKGLTMWEIEMDEEERDLVDLLSPLDHEHEQDHEHELGDRETNRASNGFAHGEFEAAEEGGRFADDDPDADRDLDQSDRPHSSTEAGRRGQQEKY</sequence>
<organism evidence="2">
    <name type="scientific">Phaffia rhodozyma</name>
    <name type="common">Yeast</name>
    <name type="synonym">Xanthophyllomyces dendrorhous</name>
    <dbReference type="NCBI Taxonomy" id="264483"/>
    <lineage>
        <taxon>Eukaryota</taxon>
        <taxon>Fungi</taxon>
        <taxon>Dikarya</taxon>
        <taxon>Basidiomycota</taxon>
        <taxon>Agaricomycotina</taxon>
        <taxon>Tremellomycetes</taxon>
        <taxon>Cystofilobasidiales</taxon>
        <taxon>Mrakiaceae</taxon>
        <taxon>Phaffia</taxon>
    </lineage>
</organism>